<proteinExistence type="predicted"/>
<dbReference type="Proteomes" id="UP000603453">
    <property type="component" value="Unassembled WGS sequence"/>
</dbReference>
<sequence length="235" mass="27251">MNRPSNPSSGYSSLHIRANRSRSSSVLSVKDNIPQVDMISIAPINMAQLSSREMIQQQLVPWGALYNSLSAWIKTSIAKQKVRNLEWNLSKQFTTVEITRITKNIIDFVGAQILLSTKKNWTESITYNDLQTKIRNVFRRQQDNEKQSPAAKLLKNKKKKLLIEQLQSDEESPDSELGMTEKNPRLWVMVPHWQTDEARRAFEHFNEYDLILRKNAETKDAGRFKHVVIKPEFLN</sequence>
<evidence type="ECO:0000313" key="1">
    <source>
        <dbReference type="EMBL" id="KAG2201574.1"/>
    </source>
</evidence>
<keyword evidence="2" id="KW-1185">Reference proteome</keyword>
<dbReference type="EMBL" id="JAEPRD010000070">
    <property type="protein sequence ID" value="KAG2201574.1"/>
    <property type="molecule type" value="Genomic_DNA"/>
</dbReference>
<dbReference type="AlphaFoldDB" id="A0A8H7QZB5"/>
<accession>A0A8H7QZB5</accession>
<comment type="caution">
    <text evidence="1">The sequence shown here is derived from an EMBL/GenBank/DDBJ whole genome shotgun (WGS) entry which is preliminary data.</text>
</comment>
<evidence type="ECO:0000313" key="2">
    <source>
        <dbReference type="Proteomes" id="UP000603453"/>
    </source>
</evidence>
<gene>
    <name evidence="1" type="ORF">INT47_007451</name>
</gene>
<name>A0A8H7QZB5_9FUNG</name>
<organism evidence="1 2">
    <name type="scientific">Mucor saturninus</name>
    <dbReference type="NCBI Taxonomy" id="64648"/>
    <lineage>
        <taxon>Eukaryota</taxon>
        <taxon>Fungi</taxon>
        <taxon>Fungi incertae sedis</taxon>
        <taxon>Mucoromycota</taxon>
        <taxon>Mucoromycotina</taxon>
        <taxon>Mucoromycetes</taxon>
        <taxon>Mucorales</taxon>
        <taxon>Mucorineae</taxon>
        <taxon>Mucoraceae</taxon>
        <taxon>Mucor</taxon>
    </lineage>
</organism>
<reference evidence="1" key="1">
    <citation type="submission" date="2020-12" db="EMBL/GenBank/DDBJ databases">
        <title>Metabolic potential, ecology and presence of endohyphal bacteria is reflected in genomic diversity of Mucoromycotina.</title>
        <authorList>
            <person name="Muszewska A."/>
            <person name="Okrasinska A."/>
            <person name="Steczkiewicz K."/>
            <person name="Drgas O."/>
            <person name="Orlowska M."/>
            <person name="Perlinska-Lenart U."/>
            <person name="Aleksandrzak-Piekarczyk T."/>
            <person name="Szatraj K."/>
            <person name="Zielenkiewicz U."/>
            <person name="Pilsyk S."/>
            <person name="Malc E."/>
            <person name="Mieczkowski P."/>
            <person name="Kruszewska J.S."/>
            <person name="Biernat P."/>
            <person name="Pawlowska J."/>
        </authorList>
    </citation>
    <scope>NUCLEOTIDE SEQUENCE</scope>
    <source>
        <strain evidence="1">WA0000017839</strain>
    </source>
</reference>
<protein>
    <submittedName>
        <fullName evidence="1">Uncharacterized protein</fullName>
    </submittedName>
</protein>
<dbReference type="OrthoDB" id="2301077at2759"/>